<dbReference type="GO" id="GO:0000030">
    <property type="term" value="F:mannosyltransferase activity"/>
    <property type="evidence" value="ECO:0007669"/>
    <property type="project" value="TreeGrafter"/>
</dbReference>
<dbReference type="Pfam" id="PF04488">
    <property type="entry name" value="Gly_transf_sug"/>
    <property type="match status" value="1"/>
</dbReference>
<name>A0A815SUU0_ADIRI</name>
<dbReference type="PANTHER" id="PTHR32385">
    <property type="entry name" value="MANNOSYL PHOSPHORYLINOSITOL CERAMIDE SYNTHASE"/>
    <property type="match status" value="1"/>
</dbReference>
<evidence type="ECO:0000313" key="3">
    <source>
        <dbReference type="EMBL" id="CAF1496575.1"/>
    </source>
</evidence>
<evidence type="ECO:0000256" key="2">
    <source>
        <dbReference type="SAM" id="Phobius"/>
    </source>
</evidence>
<keyword evidence="2" id="KW-0472">Membrane</keyword>
<reference evidence="3" key="1">
    <citation type="submission" date="2021-02" db="EMBL/GenBank/DDBJ databases">
        <authorList>
            <person name="Nowell W R."/>
        </authorList>
    </citation>
    <scope>NUCLEOTIDE SEQUENCE</scope>
</reference>
<evidence type="ECO:0000256" key="1">
    <source>
        <dbReference type="ARBA" id="ARBA00022679"/>
    </source>
</evidence>
<evidence type="ECO:0000313" key="4">
    <source>
        <dbReference type="Proteomes" id="UP000663828"/>
    </source>
</evidence>
<dbReference type="InterPro" id="IPR051706">
    <property type="entry name" value="Glycosyltransferase_domain"/>
</dbReference>
<accession>A0A815SUU0</accession>
<dbReference type="Proteomes" id="UP000663828">
    <property type="component" value="Unassembled WGS sequence"/>
</dbReference>
<dbReference type="EMBL" id="CAJNOR010004362">
    <property type="protein sequence ID" value="CAF1496575.1"/>
    <property type="molecule type" value="Genomic_DNA"/>
</dbReference>
<dbReference type="Gene3D" id="3.90.550.20">
    <property type="match status" value="1"/>
</dbReference>
<comment type="caution">
    <text evidence="3">The sequence shown here is derived from an EMBL/GenBank/DDBJ whole genome shotgun (WGS) entry which is preliminary data.</text>
</comment>
<dbReference type="PANTHER" id="PTHR32385:SF15">
    <property type="entry name" value="INOSITOL PHOSPHOCERAMIDE MANNOSYLTRANSFERASE 1"/>
    <property type="match status" value="1"/>
</dbReference>
<sequence length="312" mass="37576">MKRRLMSINQIHYRKLFLCFFTIVFLYCLVHLIETGRFLIDHFIPNEDFDDLVKIDIEMWQNNRSLIRQEIPRHIHQIWISSSEKKSMNDKYLLASKSCQTLNSNYNYTLWTNEKLLNFLNTEYPWFVSVYENYRYDMQRIDSMKYFLLFHYGGIYIDLDVKCLVNDLISKILYENEQKTNEPDIILHIGTEGISANTDFMISKRYHPFFKFAISRLKSANRWFYLYHLTIILSAGPTFLYGIYRKFPLKDQFYFIPNDFLWGKLIDGVGGGSWYGKDTLVLLFVMQHYLICSIFIFLLLFSFIFVRQMKKI</sequence>
<dbReference type="GO" id="GO:0016020">
    <property type="term" value="C:membrane"/>
    <property type="evidence" value="ECO:0007669"/>
    <property type="project" value="GOC"/>
</dbReference>
<keyword evidence="2" id="KW-1133">Transmembrane helix</keyword>
<keyword evidence="2" id="KW-0812">Transmembrane</keyword>
<gene>
    <name evidence="3" type="ORF">XAT740_LOCUS39399</name>
</gene>
<organism evidence="3 4">
    <name type="scientific">Adineta ricciae</name>
    <name type="common">Rotifer</name>
    <dbReference type="NCBI Taxonomy" id="249248"/>
    <lineage>
        <taxon>Eukaryota</taxon>
        <taxon>Metazoa</taxon>
        <taxon>Spiralia</taxon>
        <taxon>Gnathifera</taxon>
        <taxon>Rotifera</taxon>
        <taxon>Eurotatoria</taxon>
        <taxon>Bdelloidea</taxon>
        <taxon>Adinetida</taxon>
        <taxon>Adinetidae</taxon>
        <taxon>Adineta</taxon>
    </lineage>
</organism>
<dbReference type="InterPro" id="IPR007577">
    <property type="entry name" value="GlycoTrfase_DXD_sugar-bd_CS"/>
</dbReference>
<proteinExistence type="predicted"/>
<dbReference type="AlphaFoldDB" id="A0A815SUU0"/>
<feature type="transmembrane region" description="Helical" evidence="2">
    <location>
        <begin position="223"/>
        <end position="244"/>
    </location>
</feature>
<dbReference type="SUPFAM" id="SSF53448">
    <property type="entry name" value="Nucleotide-diphospho-sugar transferases"/>
    <property type="match status" value="1"/>
</dbReference>
<feature type="transmembrane region" description="Helical" evidence="2">
    <location>
        <begin position="280"/>
        <end position="306"/>
    </location>
</feature>
<dbReference type="InterPro" id="IPR029044">
    <property type="entry name" value="Nucleotide-diphossugar_trans"/>
</dbReference>
<protein>
    <submittedName>
        <fullName evidence="3">Uncharacterized protein</fullName>
    </submittedName>
</protein>
<dbReference type="GO" id="GO:0051999">
    <property type="term" value="P:mannosyl-inositol phosphorylceramide biosynthetic process"/>
    <property type="evidence" value="ECO:0007669"/>
    <property type="project" value="TreeGrafter"/>
</dbReference>
<keyword evidence="4" id="KW-1185">Reference proteome</keyword>
<keyword evidence="1" id="KW-0808">Transferase</keyword>